<name>A0A8H3ZMQ5_9PEZI</name>
<proteinExistence type="predicted"/>
<accession>A0A8H3ZMQ5</accession>
<reference evidence="1 2" key="1">
    <citation type="submission" date="2019-12" db="EMBL/GenBank/DDBJ databases">
        <title>A genome sequence resource for the geographically widespread anthracnose pathogen Colletotrichum asianum.</title>
        <authorList>
            <person name="Meng Y."/>
        </authorList>
    </citation>
    <scope>NUCLEOTIDE SEQUENCE [LARGE SCALE GENOMIC DNA]</scope>
    <source>
        <strain evidence="1 2">ICMP 18580</strain>
    </source>
</reference>
<protein>
    <submittedName>
        <fullName evidence="1">Uncharacterized protein</fullName>
    </submittedName>
</protein>
<keyword evidence="2" id="KW-1185">Reference proteome</keyword>
<gene>
    <name evidence="1" type="ORF">GQ607_007086</name>
</gene>
<comment type="caution">
    <text evidence="1">The sequence shown here is derived from an EMBL/GenBank/DDBJ whole genome shotgun (WGS) entry which is preliminary data.</text>
</comment>
<sequence>MSIGRGKLRRVPSRDQWAGVSVLSFGPKVRGPRTHSIMLKKSDSVTPIAIRNGTGKSLRGGCWAAAPLRVWGSVTVDSSMVRPGIPGLLLLDFAQERPPRRGVQRFRPLKAAHRIAFAASSPPLRVCPKSCDDRGHPCLSPGQSLQPILGGGGQAVRVAVTRPSDTAYNCPQNLPANSPPRVSVSVLLFELVSEVRIR</sequence>
<dbReference type="Proteomes" id="UP000434172">
    <property type="component" value="Unassembled WGS sequence"/>
</dbReference>
<dbReference type="EMBL" id="WOWK01000035">
    <property type="protein sequence ID" value="KAF0325644.1"/>
    <property type="molecule type" value="Genomic_DNA"/>
</dbReference>
<evidence type="ECO:0000313" key="2">
    <source>
        <dbReference type="Proteomes" id="UP000434172"/>
    </source>
</evidence>
<dbReference type="AlphaFoldDB" id="A0A8H3ZMQ5"/>
<organism evidence="1 2">
    <name type="scientific">Colletotrichum asianum</name>
    <dbReference type="NCBI Taxonomy" id="702518"/>
    <lineage>
        <taxon>Eukaryota</taxon>
        <taxon>Fungi</taxon>
        <taxon>Dikarya</taxon>
        <taxon>Ascomycota</taxon>
        <taxon>Pezizomycotina</taxon>
        <taxon>Sordariomycetes</taxon>
        <taxon>Hypocreomycetidae</taxon>
        <taxon>Glomerellales</taxon>
        <taxon>Glomerellaceae</taxon>
        <taxon>Colletotrichum</taxon>
        <taxon>Colletotrichum gloeosporioides species complex</taxon>
    </lineage>
</organism>
<evidence type="ECO:0000313" key="1">
    <source>
        <dbReference type="EMBL" id="KAF0325644.1"/>
    </source>
</evidence>